<sequence length="120" mass="14117">MLICQNRTTKTNLLPAEAVATKNDRKMLNLITDKAPNEDGRQKQLWGQDLMLSSSSKDRTLIEDVRISKEDNFFSSVFLYLHTFKAVNHRLLETFTSFLVNIIDTDHHHHHRHHCHHHHQ</sequence>
<evidence type="ECO:0000313" key="2">
    <source>
        <dbReference type="Proteomes" id="UP000092445"/>
    </source>
</evidence>
<evidence type="ECO:0000313" key="1">
    <source>
        <dbReference type="EnsemblMetazoa" id="GPAI029126-PA"/>
    </source>
</evidence>
<dbReference type="VEuPathDB" id="VectorBase:GPAI029126"/>
<keyword evidence="2" id="KW-1185">Reference proteome</keyword>
<dbReference type="EnsemblMetazoa" id="GPAI029126-RA">
    <property type="protein sequence ID" value="GPAI029126-PA"/>
    <property type="gene ID" value="GPAI029126"/>
</dbReference>
<proteinExistence type="predicted"/>
<reference evidence="1" key="2">
    <citation type="submission" date="2020-05" db="UniProtKB">
        <authorList>
            <consortium name="EnsemblMetazoa"/>
        </authorList>
    </citation>
    <scope>IDENTIFICATION</scope>
    <source>
        <strain evidence="1">IAEA</strain>
    </source>
</reference>
<reference evidence="2" key="1">
    <citation type="submission" date="2014-03" db="EMBL/GenBank/DDBJ databases">
        <authorList>
            <person name="Aksoy S."/>
            <person name="Warren W."/>
            <person name="Wilson R.K."/>
        </authorList>
    </citation>
    <scope>NUCLEOTIDE SEQUENCE [LARGE SCALE GENOMIC DNA]</scope>
    <source>
        <strain evidence="2">IAEA</strain>
    </source>
</reference>
<dbReference type="AlphaFoldDB" id="A0A1A9ZYQ8"/>
<organism evidence="1 2">
    <name type="scientific">Glossina pallidipes</name>
    <name type="common">Tsetse fly</name>
    <dbReference type="NCBI Taxonomy" id="7398"/>
    <lineage>
        <taxon>Eukaryota</taxon>
        <taxon>Metazoa</taxon>
        <taxon>Ecdysozoa</taxon>
        <taxon>Arthropoda</taxon>
        <taxon>Hexapoda</taxon>
        <taxon>Insecta</taxon>
        <taxon>Pterygota</taxon>
        <taxon>Neoptera</taxon>
        <taxon>Endopterygota</taxon>
        <taxon>Diptera</taxon>
        <taxon>Brachycera</taxon>
        <taxon>Muscomorpha</taxon>
        <taxon>Hippoboscoidea</taxon>
        <taxon>Glossinidae</taxon>
        <taxon>Glossina</taxon>
    </lineage>
</organism>
<accession>A0A1A9ZYQ8</accession>
<name>A0A1A9ZYQ8_GLOPL</name>
<dbReference type="Proteomes" id="UP000092445">
    <property type="component" value="Unassembled WGS sequence"/>
</dbReference>
<protein>
    <submittedName>
        <fullName evidence="1">Uncharacterized protein</fullName>
    </submittedName>
</protein>